<dbReference type="STRING" id="54005.HMPREF3229_00446"/>
<dbReference type="CDD" id="cd02440">
    <property type="entry name" value="AdoMet_MTases"/>
    <property type="match status" value="1"/>
</dbReference>
<dbReference type="PANTHER" id="PTHR43542:SF1">
    <property type="entry name" value="METHYLTRANSFERASE"/>
    <property type="match status" value="1"/>
</dbReference>
<dbReference type="InterPro" id="IPR004398">
    <property type="entry name" value="RNA_MeTrfase_RsmD"/>
</dbReference>
<proteinExistence type="predicted"/>
<dbReference type="Pfam" id="PF03602">
    <property type="entry name" value="Cons_hypoth95"/>
    <property type="match status" value="1"/>
</dbReference>
<dbReference type="SUPFAM" id="SSF53335">
    <property type="entry name" value="S-adenosyl-L-methionine-dependent methyltransferases"/>
    <property type="match status" value="1"/>
</dbReference>
<dbReference type="PANTHER" id="PTHR43542">
    <property type="entry name" value="METHYLTRANSFERASE"/>
    <property type="match status" value="1"/>
</dbReference>
<accession>A0A2X1Y241</accession>
<evidence type="ECO:0000313" key="4">
    <source>
        <dbReference type="Proteomes" id="UP000250070"/>
    </source>
</evidence>
<dbReference type="InterPro" id="IPR029063">
    <property type="entry name" value="SAM-dependent_MTases_sf"/>
</dbReference>
<dbReference type="GO" id="GO:0052913">
    <property type="term" value="F:16S rRNA (guanine(966)-N(2))-methyltransferase activity"/>
    <property type="evidence" value="ECO:0007669"/>
    <property type="project" value="UniProtKB-EC"/>
</dbReference>
<dbReference type="EC" id="2.1.1.171" evidence="3"/>
<dbReference type="InterPro" id="IPR002052">
    <property type="entry name" value="DNA_methylase_N6_adenine_CS"/>
</dbReference>
<keyword evidence="2 3" id="KW-0808">Transferase</keyword>
<dbReference type="OrthoDB" id="9803017at2"/>
<evidence type="ECO:0000256" key="1">
    <source>
        <dbReference type="ARBA" id="ARBA00022603"/>
    </source>
</evidence>
<dbReference type="NCBIfam" id="TIGR00095">
    <property type="entry name" value="16S rRNA (guanine(966)-N(2))-methyltransferase RsmD"/>
    <property type="match status" value="1"/>
</dbReference>
<dbReference type="Gene3D" id="3.40.50.150">
    <property type="entry name" value="Vaccinia Virus protein VP39"/>
    <property type="match status" value="1"/>
</dbReference>
<sequence>MRIISGNRRGLKLIAPKGLDTRPTEDRVKESVFNILGQNFFDVTVLDLFCGSGANGIEFLSRGADKAYFVDKSKEAIDCVKKNLDKAKLNDQAIVMEDHLNQALKKLDVKFDYIYMDPPFERRDLYKKAFKLIRENKILKPDGKLIVEYNTDKPLIIGEGFVEIKNKKYGNTSISICGWDENESNICG</sequence>
<protein>
    <submittedName>
        <fullName evidence="3">Ribosomal RNA small subunit methyltransferase D</fullName>
        <ecNumber evidence="3">2.1.1.171</ecNumber>
    </submittedName>
</protein>
<dbReference type="EMBL" id="UATM01000032">
    <property type="protein sequence ID" value="SPY48899.1"/>
    <property type="molecule type" value="Genomic_DNA"/>
</dbReference>
<evidence type="ECO:0000256" key="2">
    <source>
        <dbReference type="ARBA" id="ARBA00022679"/>
    </source>
</evidence>
<dbReference type="AlphaFoldDB" id="A0A2X1Y241"/>
<organism evidence="3 4">
    <name type="scientific">Peptoniphilus harei</name>
    <dbReference type="NCBI Taxonomy" id="54005"/>
    <lineage>
        <taxon>Bacteria</taxon>
        <taxon>Bacillati</taxon>
        <taxon>Bacillota</taxon>
        <taxon>Tissierellia</taxon>
        <taxon>Tissierellales</taxon>
        <taxon>Peptoniphilaceae</taxon>
        <taxon>Peptoniphilus</taxon>
    </lineage>
</organism>
<dbReference type="PROSITE" id="PS00092">
    <property type="entry name" value="N6_MTASE"/>
    <property type="match status" value="1"/>
</dbReference>
<reference evidence="3 4" key="1">
    <citation type="submission" date="2018-06" db="EMBL/GenBank/DDBJ databases">
        <authorList>
            <consortium name="Pathogen Informatics"/>
            <person name="Doyle S."/>
        </authorList>
    </citation>
    <scope>NUCLEOTIDE SEQUENCE [LARGE SCALE GENOMIC DNA]</scope>
    <source>
        <strain evidence="3 4">NCTC13076</strain>
    </source>
</reference>
<dbReference type="PIRSF" id="PIRSF004553">
    <property type="entry name" value="CHP00095"/>
    <property type="match status" value="1"/>
</dbReference>
<keyword evidence="1 3" id="KW-0489">Methyltransferase</keyword>
<dbReference type="RefSeq" id="WP_112890445.1">
    <property type="nucleotide sequence ID" value="NZ_CAUPLU010000023.1"/>
</dbReference>
<dbReference type="Proteomes" id="UP000250070">
    <property type="component" value="Unassembled WGS sequence"/>
</dbReference>
<name>A0A2X1Y241_9FIRM</name>
<dbReference type="GeneID" id="83861680"/>
<gene>
    <name evidence="3" type="primary">rsmD</name>
    <name evidence="3" type="ORF">NCTC13076_01991</name>
</gene>
<dbReference type="GO" id="GO:0003676">
    <property type="term" value="F:nucleic acid binding"/>
    <property type="evidence" value="ECO:0007669"/>
    <property type="project" value="InterPro"/>
</dbReference>
<evidence type="ECO:0000313" key="3">
    <source>
        <dbReference type="EMBL" id="SPY48899.1"/>
    </source>
</evidence>